<dbReference type="EMBL" id="JAULSU010000004">
    <property type="protein sequence ID" value="KAK0619485.1"/>
    <property type="molecule type" value="Genomic_DNA"/>
</dbReference>
<dbReference type="InterPro" id="IPR036400">
    <property type="entry name" value="Cyt_B5-like_heme/steroid_sf"/>
</dbReference>
<evidence type="ECO:0000313" key="2">
    <source>
        <dbReference type="EMBL" id="KAK0619485.1"/>
    </source>
</evidence>
<name>A0AA39WQH4_9PEZI</name>
<gene>
    <name evidence="2" type="ORF">B0T14DRAFT_430362</name>
</gene>
<dbReference type="AlphaFoldDB" id="A0AA39WQH4"/>
<sequence>MQRGGIITARAVDDLIADGHIIVVFEDYVLKLNSWITKHPGGRLAILHMVGRDATDEIKA</sequence>
<dbReference type="Gene3D" id="3.10.120.10">
    <property type="entry name" value="Cytochrome b5-like heme/steroid binding domain"/>
    <property type="match status" value="1"/>
</dbReference>
<protein>
    <recommendedName>
        <fullName evidence="1">Cytochrome b5 heme-binding domain-containing protein</fullName>
    </recommendedName>
</protein>
<dbReference type="SUPFAM" id="SSF55856">
    <property type="entry name" value="Cytochrome b5-like heme/steroid binding domain"/>
    <property type="match status" value="1"/>
</dbReference>
<reference evidence="2" key="1">
    <citation type="submission" date="2023-06" db="EMBL/GenBank/DDBJ databases">
        <title>Genome-scale phylogeny and comparative genomics of the fungal order Sordariales.</title>
        <authorList>
            <consortium name="Lawrence Berkeley National Laboratory"/>
            <person name="Hensen N."/>
            <person name="Bonometti L."/>
            <person name="Westerberg I."/>
            <person name="Brannstrom I.O."/>
            <person name="Guillou S."/>
            <person name="Cros-Aarteil S."/>
            <person name="Calhoun S."/>
            <person name="Haridas S."/>
            <person name="Kuo A."/>
            <person name="Mondo S."/>
            <person name="Pangilinan J."/>
            <person name="Riley R."/>
            <person name="Labutti K."/>
            <person name="Andreopoulos B."/>
            <person name="Lipzen A."/>
            <person name="Chen C."/>
            <person name="Yanf M."/>
            <person name="Daum C."/>
            <person name="Ng V."/>
            <person name="Clum A."/>
            <person name="Steindorff A."/>
            <person name="Ohm R."/>
            <person name="Martin F."/>
            <person name="Silar P."/>
            <person name="Natvig D."/>
            <person name="Lalanne C."/>
            <person name="Gautier V."/>
            <person name="Ament-Velasquez S.L."/>
            <person name="Kruys A."/>
            <person name="Hutchinson M.I."/>
            <person name="Powell A.J."/>
            <person name="Barry K."/>
            <person name="Miller A.N."/>
            <person name="Grigoriev I.V."/>
            <person name="Debuchy R."/>
            <person name="Gladieux P."/>
            <person name="Thoren M.H."/>
            <person name="Johannesson H."/>
        </authorList>
    </citation>
    <scope>NUCLEOTIDE SEQUENCE</scope>
    <source>
        <strain evidence="2">CBS 606.72</strain>
    </source>
</reference>
<dbReference type="Proteomes" id="UP001175000">
    <property type="component" value="Unassembled WGS sequence"/>
</dbReference>
<keyword evidence="3" id="KW-1185">Reference proteome</keyword>
<evidence type="ECO:0000259" key="1">
    <source>
        <dbReference type="Pfam" id="PF00173"/>
    </source>
</evidence>
<comment type="caution">
    <text evidence="2">The sequence shown here is derived from an EMBL/GenBank/DDBJ whole genome shotgun (WGS) entry which is preliminary data.</text>
</comment>
<evidence type="ECO:0000313" key="3">
    <source>
        <dbReference type="Proteomes" id="UP001175000"/>
    </source>
</evidence>
<accession>A0AA39WQH4</accession>
<feature type="domain" description="Cytochrome b5 heme-binding" evidence="1">
    <location>
        <begin position="17"/>
        <end position="59"/>
    </location>
</feature>
<dbReference type="Pfam" id="PF00173">
    <property type="entry name" value="Cyt-b5"/>
    <property type="match status" value="1"/>
</dbReference>
<dbReference type="InterPro" id="IPR001199">
    <property type="entry name" value="Cyt_B5-like_heme/steroid-bd"/>
</dbReference>
<proteinExistence type="predicted"/>
<organism evidence="2 3">
    <name type="scientific">Immersiella caudata</name>
    <dbReference type="NCBI Taxonomy" id="314043"/>
    <lineage>
        <taxon>Eukaryota</taxon>
        <taxon>Fungi</taxon>
        <taxon>Dikarya</taxon>
        <taxon>Ascomycota</taxon>
        <taxon>Pezizomycotina</taxon>
        <taxon>Sordariomycetes</taxon>
        <taxon>Sordariomycetidae</taxon>
        <taxon>Sordariales</taxon>
        <taxon>Lasiosphaeriaceae</taxon>
        <taxon>Immersiella</taxon>
    </lineage>
</organism>